<dbReference type="RefSeq" id="WP_321551970.1">
    <property type="nucleotide sequence ID" value="NZ_JAXIVS010000031.1"/>
</dbReference>
<evidence type="ECO:0000313" key="1">
    <source>
        <dbReference type="EMBL" id="MDY7233257.1"/>
    </source>
</evidence>
<evidence type="ECO:0008006" key="3">
    <source>
        <dbReference type="Google" id="ProtNLM"/>
    </source>
</evidence>
<evidence type="ECO:0000313" key="2">
    <source>
        <dbReference type="Proteomes" id="UP001291309"/>
    </source>
</evidence>
<dbReference type="EMBL" id="JAXIVS010000031">
    <property type="protein sequence ID" value="MDY7233257.1"/>
    <property type="molecule type" value="Genomic_DNA"/>
</dbReference>
<comment type="caution">
    <text evidence="1">The sequence shown here is derived from an EMBL/GenBank/DDBJ whole genome shotgun (WGS) entry which is preliminary data.</text>
</comment>
<sequence length="69" mass="7513">MRWMTVGLAALALVGNLGCSRAKGKKSTFDKAAFQGVEQSIADKACSKHEYEEHCTPDPTLPRCRQLCG</sequence>
<name>A0ABU5HJB8_9BACT</name>
<protein>
    <recommendedName>
        <fullName evidence="3">Lipoprotein</fullName>
    </recommendedName>
</protein>
<dbReference type="Proteomes" id="UP001291309">
    <property type="component" value="Unassembled WGS sequence"/>
</dbReference>
<keyword evidence="2" id="KW-1185">Reference proteome</keyword>
<reference evidence="1 2" key="1">
    <citation type="submission" date="2023-12" db="EMBL/GenBank/DDBJ databases">
        <title>the genome sequence of Hyalangium sp. s54d21.</title>
        <authorList>
            <person name="Zhang X."/>
        </authorList>
    </citation>
    <scope>NUCLEOTIDE SEQUENCE [LARGE SCALE GENOMIC DNA]</scope>
    <source>
        <strain evidence="2">s54d21</strain>
    </source>
</reference>
<gene>
    <name evidence="1" type="ORF">SYV04_43120</name>
</gene>
<accession>A0ABU5HJB8</accession>
<proteinExistence type="predicted"/>
<organism evidence="1 2">
    <name type="scientific">Hyalangium rubrum</name>
    <dbReference type="NCBI Taxonomy" id="3103134"/>
    <lineage>
        <taxon>Bacteria</taxon>
        <taxon>Pseudomonadati</taxon>
        <taxon>Myxococcota</taxon>
        <taxon>Myxococcia</taxon>
        <taxon>Myxococcales</taxon>
        <taxon>Cystobacterineae</taxon>
        <taxon>Archangiaceae</taxon>
        <taxon>Hyalangium</taxon>
    </lineage>
</organism>